<reference evidence="2" key="1">
    <citation type="journal article" date="2014" name="Front. Microbiol.">
        <title>High frequency of phylogenetically diverse reductive dehalogenase-homologous genes in deep subseafloor sedimentary metagenomes.</title>
        <authorList>
            <person name="Kawai M."/>
            <person name="Futagami T."/>
            <person name="Toyoda A."/>
            <person name="Takaki Y."/>
            <person name="Nishi S."/>
            <person name="Hori S."/>
            <person name="Arai W."/>
            <person name="Tsubouchi T."/>
            <person name="Morono Y."/>
            <person name="Uchiyama I."/>
            <person name="Ito T."/>
            <person name="Fujiyama A."/>
            <person name="Inagaki F."/>
            <person name="Takami H."/>
        </authorList>
    </citation>
    <scope>NUCLEOTIDE SEQUENCE</scope>
    <source>
        <strain evidence="2">Expedition CK06-06</strain>
    </source>
</reference>
<name>X0W872_9ZZZZ</name>
<keyword evidence="1" id="KW-0812">Transmembrane</keyword>
<proteinExistence type="predicted"/>
<comment type="caution">
    <text evidence="2">The sequence shown here is derived from an EMBL/GenBank/DDBJ whole genome shotgun (WGS) entry which is preliminary data.</text>
</comment>
<evidence type="ECO:0000313" key="2">
    <source>
        <dbReference type="EMBL" id="GAG26805.1"/>
    </source>
</evidence>
<protein>
    <submittedName>
        <fullName evidence="2">Uncharacterized protein</fullName>
    </submittedName>
</protein>
<evidence type="ECO:0000256" key="1">
    <source>
        <dbReference type="SAM" id="Phobius"/>
    </source>
</evidence>
<dbReference type="EMBL" id="BARS01030909">
    <property type="protein sequence ID" value="GAG26805.1"/>
    <property type="molecule type" value="Genomic_DNA"/>
</dbReference>
<organism evidence="2">
    <name type="scientific">marine sediment metagenome</name>
    <dbReference type="NCBI Taxonomy" id="412755"/>
    <lineage>
        <taxon>unclassified sequences</taxon>
        <taxon>metagenomes</taxon>
        <taxon>ecological metagenomes</taxon>
    </lineage>
</organism>
<feature type="transmembrane region" description="Helical" evidence="1">
    <location>
        <begin position="60"/>
        <end position="82"/>
    </location>
</feature>
<keyword evidence="1" id="KW-1133">Transmembrane helix</keyword>
<dbReference type="AlphaFoldDB" id="X0W872"/>
<sequence length="83" mass="9534">MKTEEIYNTWKEQKSQIEVGKGFSDKVMSQIHQYEQNKRKSLFDVQSLIELMSAHTLAKAGLILTGGVVGFIRVVLMFRMVLE</sequence>
<accession>X0W872</accession>
<gene>
    <name evidence="2" type="ORF">S01H1_48144</name>
</gene>
<keyword evidence="1" id="KW-0472">Membrane</keyword>